<keyword evidence="2" id="KW-1185">Reference proteome</keyword>
<name>A0ABU4RZT6_9GAMM</name>
<gene>
    <name evidence="1" type="ORF">SCD92_07115</name>
</gene>
<dbReference type="Proteomes" id="UP001273505">
    <property type="component" value="Unassembled WGS sequence"/>
</dbReference>
<sequence length="62" mass="7261">MGIVKISEHMHDQVRTASQVMERSINAQAEFWLKIGQQAELHPTKTFSEIIQQAFIEQQRHE</sequence>
<dbReference type="Pfam" id="PF11903">
    <property type="entry name" value="ParD_like"/>
    <property type="match status" value="1"/>
</dbReference>
<evidence type="ECO:0000313" key="1">
    <source>
        <dbReference type="EMBL" id="MDX6849123.1"/>
    </source>
</evidence>
<dbReference type="EMBL" id="JAXAFO010000009">
    <property type="protein sequence ID" value="MDX6849123.1"/>
    <property type="molecule type" value="Genomic_DNA"/>
</dbReference>
<accession>A0ABU4RZT6</accession>
<dbReference type="InterPro" id="IPR021831">
    <property type="entry name" value="ParD-like"/>
</dbReference>
<proteinExistence type="predicted"/>
<organism evidence="1 2">
    <name type="scientific">Gilvimarinus gilvus</name>
    <dbReference type="NCBI Taxonomy" id="3058038"/>
    <lineage>
        <taxon>Bacteria</taxon>
        <taxon>Pseudomonadati</taxon>
        <taxon>Pseudomonadota</taxon>
        <taxon>Gammaproteobacteria</taxon>
        <taxon>Cellvibrionales</taxon>
        <taxon>Cellvibrionaceae</taxon>
        <taxon>Gilvimarinus</taxon>
    </lineage>
</organism>
<comment type="caution">
    <text evidence="1">The sequence shown here is derived from an EMBL/GenBank/DDBJ whole genome shotgun (WGS) entry which is preliminary data.</text>
</comment>
<evidence type="ECO:0000313" key="2">
    <source>
        <dbReference type="Proteomes" id="UP001273505"/>
    </source>
</evidence>
<protein>
    <submittedName>
        <fullName evidence="1">ParD-like family protein</fullName>
    </submittedName>
</protein>
<reference evidence="1 2" key="1">
    <citation type="submission" date="2023-11" db="EMBL/GenBank/DDBJ databases">
        <title>Gilvimarinus fulvus sp. nov., isolated from the surface of Kelp.</title>
        <authorList>
            <person name="Sun Y.Y."/>
            <person name="Gong Y."/>
            <person name="Du Z.J."/>
        </authorList>
    </citation>
    <scope>NUCLEOTIDE SEQUENCE [LARGE SCALE GENOMIC DNA]</scope>
    <source>
        <strain evidence="1 2">SDUM040013</strain>
    </source>
</reference>
<dbReference type="RefSeq" id="WP_302722735.1">
    <property type="nucleotide sequence ID" value="NZ_JAULRU010000569.1"/>
</dbReference>